<protein>
    <submittedName>
        <fullName evidence="5">Uncharacterized protein</fullName>
    </submittedName>
</protein>
<dbReference type="PANTHER" id="PTHR24321:SF8">
    <property type="entry name" value="ESTRADIOL 17-BETA-DEHYDROGENASE 8-RELATED"/>
    <property type="match status" value="1"/>
</dbReference>
<gene>
    <name evidence="5" type="ORF">QBC42DRAFT_260898</name>
</gene>
<name>A0AAV9I3Z6_9PEZI</name>
<evidence type="ECO:0000256" key="4">
    <source>
        <dbReference type="RuleBase" id="RU000363"/>
    </source>
</evidence>
<organism evidence="5 6">
    <name type="scientific">Cladorrhinum samala</name>
    <dbReference type="NCBI Taxonomy" id="585594"/>
    <lineage>
        <taxon>Eukaryota</taxon>
        <taxon>Fungi</taxon>
        <taxon>Dikarya</taxon>
        <taxon>Ascomycota</taxon>
        <taxon>Pezizomycotina</taxon>
        <taxon>Sordariomycetes</taxon>
        <taxon>Sordariomycetidae</taxon>
        <taxon>Sordariales</taxon>
        <taxon>Podosporaceae</taxon>
        <taxon>Cladorrhinum</taxon>
    </lineage>
</organism>
<dbReference type="Gene3D" id="3.40.50.720">
    <property type="entry name" value="NAD(P)-binding Rossmann-like Domain"/>
    <property type="match status" value="1"/>
</dbReference>
<dbReference type="EMBL" id="MU864937">
    <property type="protein sequence ID" value="KAK4465756.1"/>
    <property type="molecule type" value="Genomic_DNA"/>
</dbReference>
<reference evidence="5" key="1">
    <citation type="journal article" date="2023" name="Mol. Phylogenet. Evol.">
        <title>Genome-scale phylogeny and comparative genomics of the fungal order Sordariales.</title>
        <authorList>
            <person name="Hensen N."/>
            <person name="Bonometti L."/>
            <person name="Westerberg I."/>
            <person name="Brannstrom I.O."/>
            <person name="Guillou S."/>
            <person name="Cros-Aarteil S."/>
            <person name="Calhoun S."/>
            <person name="Haridas S."/>
            <person name="Kuo A."/>
            <person name="Mondo S."/>
            <person name="Pangilinan J."/>
            <person name="Riley R."/>
            <person name="LaButti K."/>
            <person name="Andreopoulos B."/>
            <person name="Lipzen A."/>
            <person name="Chen C."/>
            <person name="Yan M."/>
            <person name="Daum C."/>
            <person name="Ng V."/>
            <person name="Clum A."/>
            <person name="Steindorff A."/>
            <person name="Ohm R.A."/>
            <person name="Martin F."/>
            <person name="Silar P."/>
            <person name="Natvig D.O."/>
            <person name="Lalanne C."/>
            <person name="Gautier V."/>
            <person name="Ament-Velasquez S.L."/>
            <person name="Kruys A."/>
            <person name="Hutchinson M.I."/>
            <person name="Powell A.J."/>
            <person name="Barry K."/>
            <person name="Miller A.N."/>
            <person name="Grigoriev I.V."/>
            <person name="Debuchy R."/>
            <person name="Gladieux P."/>
            <person name="Hiltunen Thoren M."/>
            <person name="Johannesson H."/>
        </authorList>
    </citation>
    <scope>NUCLEOTIDE SEQUENCE</scope>
    <source>
        <strain evidence="5">PSN324</strain>
    </source>
</reference>
<evidence type="ECO:0000313" key="6">
    <source>
        <dbReference type="Proteomes" id="UP001321749"/>
    </source>
</evidence>
<comment type="caution">
    <text evidence="5">The sequence shown here is derived from an EMBL/GenBank/DDBJ whole genome shotgun (WGS) entry which is preliminary data.</text>
</comment>
<proteinExistence type="inferred from homology"/>
<dbReference type="GO" id="GO:0016491">
    <property type="term" value="F:oxidoreductase activity"/>
    <property type="evidence" value="ECO:0007669"/>
    <property type="project" value="UniProtKB-KW"/>
</dbReference>
<sequence>MLYNPTPDSLYHPPASRIDPSGYGRVAIVTGCASGIGLAVTQILLSRQFSVCGLDIADFDYKLLRVEDHGRFHFHRGDLTQRGTPEEGVRIARGSFGGRIDVLVNVAGVMDKFASADGVTDEVWEKVIGVNLTVPVMMMRAVLPWMRERKDGVIVNVASTAGTSGAVAGVAYTASKHGLLGATKNVAWRFRNEGIRCNAVLPGAIDSSIGKIIASGHDGLWDSEAYAQVEPVHALQALPSEGAPTITALEVAKTILFLVSDEARTLNGVSLPVDKAWGVV</sequence>
<accession>A0AAV9I3Z6</accession>
<dbReference type="InterPro" id="IPR002347">
    <property type="entry name" value="SDR_fam"/>
</dbReference>
<dbReference type="InterPro" id="IPR036291">
    <property type="entry name" value="NAD(P)-bd_dom_sf"/>
</dbReference>
<dbReference type="Pfam" id="PF00106">
    <property type="entry name" value="adh_short"/>
    <property type="match status" value="1"/>
</dbReference>
<dbReference type="Proteomes" id="UP001321749">
    <property type="component" value="Unassembled WGS sequence"/>
</dbReference>
<dbReference type="PRINTS" id="PR00081">
    <property type="entry name" value="GDHRDH"/>
</dbReference>
<keyword evidence="6" id="KW-1185">Reference proteome</keyword>
<dbReference type="CDD" id="cd05233">
    <property type="entry name" value="SDR_c"/>
    <property type="match status" value="1"/>
</dbReference>
<dbReference type="SUPFAM" id="SSF51735">
    <property type="entry name" value="NAD(P)-binding Rossmann-fold domains"/>
    <property type="match status" value="1"/>
</dbReference>
<dbReference type="PANTHER" id="PTHR24321">
    <property type="entry name" value="DEHYDROGENASES, SHORT CHAIN"/>
    <property type="match status" value="1"/>
</dbReference>
<evidence type="ECO:0000256" key="1">
    <source>
        <dbReference type="ARBA" id="ARBA00006484"/>
    </source>
</evidence>
<keyword evidence="2" id="KW-0521">NADP</keyword>
<reference evidence="5" key="2">
    <citation type="submission" date="2023-06" db="EMBL/GenBank/DDBJ databases">
        <authorList>
            <consortium name="Lawrence Berkeley National Laboratory"/>
            <person name="Mondo S.J."/>
            <person name="Hensen N."/>
            <person name="Bonometti L."/>
            <person name="Westerberg I."/>
            <person name="Brannstrom I.O."/>
            <person name="Guillou S."/>
            <person name="Cros-Aarteil S."/>
            <person name="Calhoun S."/>
            <person name="Haridas S."/>
            <person name="Kuo A."/>
            <person name="Pangilinan J."/>
            <person name="Riley R."/>
            <person name="Labutti K."/>
            <person name="Andreopoulos B."/>
            <person name="Lipzen A."/>
            <person name="Chen C."/>
            <person name="Yanf M."/>
            <person name="Daum C."/>
            <person name="Ng V."/>
            <person name="Clum A."/>
            <person name="Steindorff A."/>
            <person name="Ohm R."/>
            <person name="Martin F."/>
            <person name="Silar P."/>
            <person name="Natvig D."/>
            <person name="Lalanne C."/>
            <person name="Gautier V."/>
            <person name="Ament-Velasquez S.L."/>
            <person name="Kruys A."/>
            <person name="Hutchinson M.I."/>
            <person name="Powell A.J."/>
            <person name="Barry K."/>
            <person name="Miller A.N."/>
            <person name="Grigoriev I.V."/>
            <person name="Debuchy R."/>
            <person name="Gladieux P."/>
            <person name="Thoren M.H."/>
            <person name="Johannesson H."/>
        </authorList>
    </citation>
    <scope>NUCLEOTIDE SEQUENCE</scope>
    <source>
        <strain evidence="5">PSN324</strain>
    </source>
</reference>
<dbReference type="FunFam" id="3.40.50.720:FF:000084">
    <property type="entry name" value="Short-chain dehydrogenase reductase"/>
    <property type="match status" value="1"/>
</dbReference>
<dbReference type="PRINTS" id="PR00080">
    <property type="entry name" value="SDRFAMILY"/>
</dbReference>
<evidence type="ECO:0000256" key="3">
    <source>
        <dbReference type="ARBA" id="ARBA00023002"/>
    </source>
</evidence>
<dbReference type="AlphaFoldDB" id="A0AAV9I3Z6"/>
<keyword evidence="3" id="KW-0560">Oxidoreductase</keyword>
<evidence type="ECO:0000256" key="2">
    <source>
        <dbReference type="ARBA" id="ARBA00022857"/>
    </source>
</evidence>
<evidence type="ECO:0000313" key="5">
    <source>
        <dbReference type="EMBL" id="KAK4465756.1"/>
    </source>
</evidence>
<comment type="similarity">
    <text evidence="1 4">Belongs to the short-chain dehydrogenases/reductases (SDR) family.</text>
</comment>